<comment type="caution">
    <text evidence="1">The sequence shown here is derived from an EMBL/GenBank/DDBJ whole genome shotgun (WGS) entry which is preliminary data.</text>
</comment>
<dbReference type="AlphaFoldDB" id="A0AAD5MJI2"/>
<accession>A0AAD5MJI2</accession>
<name>A0AAD5MJI2_PARTN</name>
<reference evidence="1" key="1">
    <citation type="submission" date="2021-06" db="EMBL/GenBank/DDBJ databases">
        <title>Parelaphostrongylus tenuis whole genome reference sequence.</title>
        <authorList>
            <person name="Garwood T.J."/>
            <person name="Larsen P.A."/>
            <person name="Fountain-Jones N.M."/>
            <person name="Garbe J.R."/>
            <person name="Macchietto M.G."/>
            <person name="Kania S.A."/>
            <person name="Gerhold R.W."/>
            <person name="Richards J.E."/>
            <person name="Wolf T.M."/>
        </authorList>
    </citation>
    <scope>NUCLEOTIDE SEQUENCE</scope>
    <source>
        <strain evidence="1">MNPRO001-30</strain>
        <tissue evidence="1">Meninges</tissue>
    </source>
</reference>
<organism evidence="1 2">
    <name type="scientific">Parelaphostrongylus tenuis</name>
    <name type="common">Meningeal worm</name>
    <dbReference type="NCBI Taxonomy" id="148309"/>
    <lineage>
        <taxon>Eukaryota</taxon>
        <taxon>Metazoa</taxon>
        <taxon>Ecdysozoa</taxon>
        <taxon>Nematoda</taxon>
        <taxon>Chromadorea</taxon>
        <taxon>Rhabditida</taxon>
        <taxon>Rhabditina</taxon>
        <taxon>Rhabditomorpha</taxon>
        <taxon>Strongyloidea</taxon>
        <taxon>Metastrongylidae</taxon>
        <taxon>Parelaphostrongylus</taxon>
    </lineage>
</organism>
<proteinExistence type="predicted"/>
<evidence type="ECO:0000313" key="1">
    <source>
        <dbReference type="EMBL" id="KAJ1357303.1"/>
    </source>
</evidence>
<sequence>MTTCRNNHFKQKRLKDLMTRQPDIDQADAALNETIIRPIKSLRGYGKDIMQTGIVVYEVHQHMTDMGRPVVSDEKTQRLKK</sequence>
<keyword evidence="2" id="KW-1185">Reference proteome</keyword>
<dbReference type="Proteomes" id="UP001196413">
    <property type="component" value="Unassembled WGS sequence"/>
</dbReference>
<evidence type="ECO:0000313" key="2">
    <source>
        <dbReference type="Proteomes" id="UP001196413"/>
    </source>
</evidence>
<dbReference type="EMBL" id="JAHQIW010003091">
    <property type="protein sequence ID" value="KAJ1357303.1"/>
    <property type="molecule type" value="Genomic_DNA"/>
</dbReference>
<protein>
    <submittedName>
        <fullName evidence="1">Uncharacterized protein</fullName>
    </submittedName>
</protein>
<gene>
    <name evidence="1" type="ORF">KIN20_015429</name>
</gene>